<dbReference type="PANTHER" id="PTHR36234">
    <property type="entry name" value="LYSYL ENDOPEPTIDASE"/>
    <property type="match status" value="1"/>
</dbReference>
<organism evidence="1 2">
    <name type="scientific">Crenothrix polyspora</name>
    <dbReference type="NCBI Taxonomy" id="360316"/>
    <lineage>
        <taxon>Bacteria</taxon>
        <taxon>Pseudomonadati</taxon>
        <taxon>Pseudomonadota</taxon>
        <taxon>Gammaproteobacteria</taxon>
        <taxon>Methylococcales</taxon>
        <taxon>Crenotrichaceae</taxon>
        <taxon>Crenothrix</taxon>
    </lineage>
</organism>
<reference evidence="2" key="1">
    <citation type="submission" date="2017-02" db="EMBL/GenBank/DDBJ databases">
        <authorList>
            <person name="Daims H."/>
        </authorList>
    </citation>
    <scope>NUCLEOTIDE SEQUENCE [LARGE SCALE GENOMIC DNA]</scope>
</reference>
<name>A0A1R4HCX6_9GAMM</name>
<evidence type="ECO:0000313" key="2">
    <source>
        <dbReference type="Proteomes" id="UP000195442"/>
    </source>
</evidence>
<dbReference type="RefSeq" id="WP_087147639.1">
    <property type="nucleotide sequence ID" value="NZ_FUKJ01000305.1"/>
</dbReference>
<dbReference type="Proteomes" id="UP000195442">
    <property type="component" value="Unassembled WGS sequence"/>
</dbReference>
<dbReference type="InterPro" id="IPR009003">
    <property type="entry name" value="Peptidase_S1_PA"/>
</dbReference>
<evidence type="ECO:0000313" key="1">
    <source>
        <dbReference type="EMBL" id="SJM94059.1"/>
    </source>
</evidence>
<dbReference type="EMBL" id="FUKJ01000305">
    <property type="protein sequence ID" value="SJM94059.1"/>
    <property type="molecule type" value="Genomic_DNA"/>
</dbReference>
<protein>
    <recommendedName>
        <fullName evidence="3">Lysyl endopeptidase</fullName>
    </recommendedName>
</protein>
<dbReference type="InterPro" id="IPR043504">
    <property type="entry name" value="Peptidase_S1_PA_chymotrypsin"/>
</dbReference>
<accession>A0A1R4HCX6</accession>
<dbReference type="Gene3D" id="2.40.10.10">
    <property type="entry name" value="Trypsin-like serine proteases"/>
    <property type="match status" value="2"/>
</dbReference>
<sequence>MKAFLMKTKLMYASLGINTLPTSDISLAINTDHGLGKFTKSRINKRRYLLAAAFSLFTALPAHADSVGTVQQYDTLGKAANAPSAFLAPGTQAFNLNLPAMHIDLTPTTPGIHKTGVVHQLPTPVTAAQLAWQRVDGGYVAHIHLVSKQAKRLRYHLILGQKISSIVFRVKGNMDAAPLEAIDHSFIHDNNIWLPSTNGNKADLEIFVNDASPPVPLFSVDAIAVIVEDLNKGSSSGIAPKSVERAEKPEYDLACADVADEYPALQKAASATALIDFIENGEIVGACTGTLLNDKKATRTPWFATASHCISSQATANTAEFHWFYQAPSCGSRATDRRHKITRGAKLLWANNYLDAAFLKLTARPPNGVSFIGWSDVIKVGEKVWGVHHPMRDHTMVSKGKVTALRQSVTSDTSKHLLNIIEYITGGVELGSSGSGVFSVVKGSPIWKGTLWGMQLSDYQISYYSDFRSYYSKIKKWLDTLDNPDIEQFYKKYLAYFGKKSGENYVSKGYTYQNFVNGKIIALENTTKSLWWFDGTKWQQHR</sequence>
<dbReference type="OrthoDB" id="5619888at2"/>
<dbReference type="SUPFAM" id="SSF50494">
    <property type="entry name" value="Trypsin-like serine proteases"/>
    <property type="match status" value="1"/>
</dbReference>
<keyword evidence="2" id="KW-1185">Reference proteome</keyword>
<dbReference type="PANTHER" id="PTHR36234:SF5">
    <property type="entry name" value="LYSYL ENDOPEPTIDASE"/>
    <property type="match status" value="1"/>
</dbReference>
<evidence type="ECO:0008006" key="3">
    <source>
        <dbReference type="Google" id="ProtNLM"/>
    </source>
</evidence>
<gene>
    <name evidence="1" type="ORF">CRENPOLYSF2_3730004</name>
</gene>
<dbReference type="AlphaFoldDB" id="A0A1R4HCX6"/>
<proteinExistence type="predicted"/>